<proteinExistence type="predicted"/>
<dbReference type="RefSeq" id="WP_050448205.1">
    <property type="nucleotide sequence ID" value="NZ_LGVG01000023.1"/>
</dbReference>
<comment type="caution">
    <text evidence="1">The sequence shown here is derived from an EMBL/GenBank/DDBJ whole genome shotgun (WGS) entry which is preliminary data.</text>
</comment>
<dbReference type="Proteomes" id="UP000037511">
    <property type="component" value="Unassembled WGS sequence"/>
</dbReference>
<accession>A0AAW3I2S1</accession>
<protein>
    <submittedName>
        <fullName evidence="1">Membrane protein</fullName>
    </submittedName>
</protein>
<dbReference type="EMBL" id="LGVG01000023">
    <property type="protein sequence ID" value="KNE26347.1"/>
    <property type="molecule type" value="Genomic_DNA"/>
</dbReference>
<evidence type="ECO:0000313" key="2">
    <source>
        <dbReference type="Proteomes" id="UP000037511"/>
    </source>
</evidence>
<organism evidence="1 2">
    <name type="scientific">Achromobacter spanius</name>
    <dbReference type="NCBI Taxonomy" id="217203"/>
    <lineage>
        <taxon>Bacteria</taxon>
        <taxon>Pseudomonadati</taxon>
        <taxon>Pseudomonadota</taxon>
        <taxon>Betaproteobacteria</taxon>
        <taxon>Burkholderiales</taxon>
        <taxon>Alcaligenaceae</taxon>
        <taxon>Achromobacter</taxon>
    </lineage>
</organism>
<name>A0AAW3I2S1_9BURK</name>
<dbReference type="AlphaFoldDB" id="A0AAW3I2S1"/>
<sequence>MNEKSLHPVPCSGSPITEADLHAYADGQLAPARHAEVDAFLASHPQDQTRVADWQAQRRALHALLDPVLDEPLPLRLPLKAPSRQLPWRALAASVAIAAVSAGAAWTVRGAMDARHLQTVLATAGPDRPAGGYAQRAAIAHAVYAPDMGRPVEVSADNEKGLVTWLTKRMGAPVRAPSLSQVGYELVGGRLLPGGSGPVAQFMYGAADGQRLTLYVTREAAGGQTAFQFTQEGSVRVFYWVEGQFGYALSGAVSRDELQRVSQEVYKQLQG</sequence>
<gene>
    <name evidence="1" type="ORF">AFM18_17560</name>
</gene>
<reference evidence="1 2" key="1">
    <citation type="submission" date="2015-07" db="EMBL/GenBank/DDBJ databases">
        <title>Draft genome of Achromobacter spanius.</title>
        <authorList>
            <person name="Wang X."/>
        </authorList>
    </citation>
    <scope>NUCLEOTIDE SEQUENCE [LARGE SCALE GENOMIC DNA]</scope>
    <source>
        <strain evidence="1 2">CGMCC9173</strain>
    </source>
</reference>
<evidence type="ECO:0000313" key="1">
    <source>
        <dbReference type="EMBL" id="KNE26347.1"/>
    </source>
</evidence>